<dbReference type="OrthoDB" id="539213at2759"/>
<dbReference type="PANTHER" id="PTHR24123:SF33">
    <property type="entry name" value="PROTEIN HOS4"/>
    <property type="match status" value="1"/>
</dbReference>
<gene>
    <name evidence="5" type="ORF">CRHIZ90672A_00004774</name>
</gene>
<name>A0A9N9W3Q0_9HYPO</name>
<dbReference type="InterPro" id="IPR036770">
    <property type="entry name" value="Ankyrin_rpt-contain_sf"/>
</dbReference>
<dbReference type="SMART" id="SM00248">
    <property type="entry name" value="ANK"/>
    <property type="match status" value="10"/>
</dbReference>
<evidence type="ECO:0000313" key="5">
    <source>
        <dbReference type="EMBL" id="CAH0042721.1"/>
    </source>
</evidence>
<proteinExistence type="predicted"/>
<dbReference type="InterPro" id="IPR025676">
    <property type="entry name" value="Clr5_dom"/>
</dbReference>
<dbReference type="Gene3D" id="1.25.40.20">
    <property type="entry name" value="Ankyrin repeat-containing domain"/>
    <property type="match status" value="2"/>
</dbReference>
<evidence type="ECO:0000256" key="3">
    <source>
        <dbReference type="PROSITE-ProRule" id="PRU00023"/>
    </source>
</evidence>
<dbReference type="Proteomes" id="UP000696573">
    <property type="component" value="Unassembled WGS sequence"/>
</dbReference>
<protein>
    <recommendedName>
        <fullName evidence="4">Clr5 domain-containing protein</fullName>
    </recommendedName>
</protein>
<dbReference type="Pfam" id="PF12796">
    <property type="entry name" value="Ank_2"/>
    <property type="match status" value="2"/>
</dbReference>
<dbReference type="SUPFAM" id="SSF48403">
    <property type="entry name" value="Ankyrin repeat"/>
    <property type="match status" value="2"/>
</dbReference>
<keyword evidence="6" id="KW-1185">Reference proteome</keyword>
<dbReference type="InterPro" id="IPR002110">
    <property type="entry name" value="Ankyrin_rpt"/>
</dbReference>
<dbReference type="InterPro" id="IPR051165">
    <property type="entry name" value="Multifunctional_ANK_Repeat"/>
</dbReference>
<evidence type="ECO:0000313" key="6">
    <source>
        <dbReference type="Proteomes" id="UP000696573"/>
    </source>
</evidence>
<accession>A0A9N9W3Q0</accession>
<keyword evidence="2 3" id="KW-0040">ANK repeat</keyword>
<feature type="repeat" description="ANK" evidence="3">
    <location>
        <begin position="1127"/>
        <end position="1159"/>
    </location>
</feature>
<keyword evidence="1" id="KW-0677">Repeat</keyword>
<dbReference type="PANTHER" id="PTHR24123">
    <property type="entry name" value="ANKYRIN REPEAT-CONTAINING"/>
    <property type="match status" value="1"/>
</dbReference>
<reference evidence="5" key="1">
    <citation type="submission" date="2021-10" db="EMBL/GenBank/DDBJ databases">
        <authorList>
            <person name="Piombo E."/>
        </authorList>
    </citation>
    <scope>NUCLEOTIDE SEQUENCE</scope>
</reference>
<dbReference type="AlphaFoldDB" id="A0A9N9W3Q0"/>
<sequence length="1227" mass="134324">MPPSSRKISPTEWERHKATILDLRFKDKLPLKAPDAAGRSLIQVMKDEHSFHATASQYECQIAKWGAVKNLKKRDWERILPVYDDLQSQGLEPRIRVGDHIFDNRKIKKARYHYGGRQALAPSSDETRPWCLEFRQPDGQYVEYSNRNESPEMPQSSTSSALIQTDIHSPARSQPSQIHSLTIGHVFCAADTMPSEPIECPLPFDEILDMSDSTNIYLDADTYIFDAINPQPTDLPATVMSPQYDSSNVDDLFNSILYPPSSPGEWSSDCNLEAILSPRGSEIGRIRQISSPSPQLAAFAYIDSVLAKIAQSPRWRQADVTALSVNDIFERLVSLPGAGLSGSSSTVDSTLVSSRGRDISISDVNARIMYSLVNNFAGIVPMQRLAIFGVLRLTPDGMSNMINGLRSYQHSIAKPVASNLFQLAIEAGDEEVVSIILKETSGRANEINVDKPIYDLSGWEPREILPMALAAELHHFGVIKALLARGAKISVEEEEPNRSTFKAAIQGSCDRCWGGKDSTTHRQEMASIVELCLSREPQQATNYLIQALSAKSYLCEMLFEAVPEEHYPMLFTADAWREWNELDAKLIHFPLDEPRIPILRLIQEVRDNDAADKMIKTLLATCQRLNFIPAPSTEYTRLLNEAVAMAISNNNITLVKYLLDHIKPTSGHLASAVHQRDIKMVDLILERGTAPGGEVACLTHMYDAIFLVNGNCAHYASGCISTTPLAEAIRWKNAALLDRLQEGGAFNTLSDDHGLDYSEFLAAADAASEVGDYGYLKSLITLAPTRKNMQNLAGPIVRAIDQSQLLIASELIAHHAKAISTMDFESGSRLVVGAAVRTGKMDFIDQVMELYLVTDLEAALALATSLGHIHVVENLLQRGAGGLSYYLRSGSLAEAMVNCKFSNVKLLLEWGASPDCLSNAVKAGDENTVLLLLHHGADPADEEAIITALKDCKKDLFSTLIGAFSSRYPNGKKGFGSRILIQAIASRDLASLGVLFKAKLGVKQHSGQGQCNELFFFAIDICKSGNGDAVIYDIIYQLLEAGADPDAASTGYYEKDTAVTALLRSIQKNDLRLVRMLLDRGVDIQRPARHALKRTPLQQACEQGYIQMIKFLLDNGADVNAAPALNGGATALQLAAIQGNSDIVLLLLSKGAKIHEPRALINGRTALEGAAEHGRVSVLNILLAQGASGYTLKDIDKALNYADKQGHGGCTHTLKLARFKLASLGVQ</sequence>
<feature type="repeat" description="ANK" evidence="3">
    <location>
        <begin position="1092"/>
        <end position="1124"/>
    </location>
</feature>
<evidence type="ECO:0000256" key="2">
    <source>
        <dbReference type="ARBA" id="ARBA00023043"/>
    </source>
</evidence>
<comment type="caution">
    <text evidence="5">The sequence shown here is derived from an EMBL/GenBank/DDBJ whole genome shotgun (WGS) entry which is preliminary data.</text>
</comment>
<feature type="repeat" description="ANK" evidence="3">
    <location>
        <begin position="1162"/>
        <end position="1188"/>
    </location>
</feature>
<dbReference type="PROSITE" id="PS50297">
    <property type="entry name" value="ANK_REP_REGION"/>
    <property type="match status" value="3"/>
</dbReference>
<dbReference type="Pfam" id="PF14420">
    <property type="entry name" value="Clr5"/>
    <property type="match status" value="1"/>
</dbReference>
<dbReference type="EMBL" id="CABFNQ020000768">
    <property type="protein sequence ID" value="CAH0042721.1"/>
    <property type="molecule type" value="Genomic_DNA"/>
</dbReference>
<feature type="domain" description="Clr5" evidence="4">
    <location>
        <begin position="10"/>
        <end position="67"/>
    </location>
</feature>
<evidence type="ECO:0000259" key="4">
    <source>
        <dbReference type="Pfam" id="PF14420"/>
    </source>
</evidence>
<organism evidence="5 6">
    <name type="scientific">Clonostachys rhizophaga</name>
    <dbReference type="NCBI Taxonomy" id="160324"/>
    <lineage>
        <taxon>Eukaryota</taxon>
        <taxon>Fungi</taxon>
        <taxon>Dikarya</taxon>
        <taxon>Ascomycota</taxon>
        <taxon>Pezizomycotina</taxon>
        <taxon>Sordariomycetes</taxon>
        <taxon>Hypocreomycetidae</taxon>
        <taxon>Hypocreales</taxon>
        <taxon>Bionectriaceae</taxon>
        <taxon>Clonostachys</taxon>
    </lineage>
</organism>
<evidence type="ECO:0000256" key="1">
    <source>
        <dbReference type="ARBA" id="ARBA00022737"/>
    </source>
</evidence>
<dbReference type="PROSITE" id="PS50088">
    <property type="entry name" value="ANK_REPEAT"/>
    <property type="match status" value="3"/>
</dbReference>